<feature type="transmembrane region" description="Helical" evidence="11">
    <location>
        <begin position="441"/>
        <end position="460"/>
    </location>
</feature>
<proteinExistence type="predicted"/>
<evidence type="ECO:0000256" key="6">
    <source>
        <dbReference type="ARBA" id="ARBA00023053"/>
    </source>
</evidence>
<feature type="transmembrane region" description="Helical" evidence="11">
    <location>
        <begin position="346"/>
        <end position="368"/>
    </location>
</feature>
<evidence type="ECO:0000256" key="11">
    <source>
        <dbReference type="SAM" id="Phobius"/>
    </source>
</evidence>
<evidence type="ECO:0000313" key="14">
    <source>
        <dbReference type="Proteomes" id="UP000015354"/>
    </source>
</evidence>
<feature type="compositionally biased region" description="Basic and acidic residues" evidence="10">
    <location>
        <begin position="619"/>
        <end position="629"/>
    </location>
</feature>
<comment type="subcellular location">
    <subcellularLocation>
        <location evidence="1">Cell membrane</location>
        <topology evidence="1">Multi-pass membrane protein</topology>
    </subcellularLocation>
</comment>
<evidence type="ECO:0000256" key="1">
    <source>
        <dbReference type="ARBA" id="ARBA00004651"/>
    </source>
</evidence>
<dbReference type="InterPro" id="IPR018422">
    <property type="entry name" value="Cation/H_exchanger_CPA1"/>
</dbReference>
<evidence type="ECO:0000259" key="12">
    <source>
        <dbReference type="Pfam" id="PF00999"/>
    </source>
</evidence>
<evidence type="ECO:0000256" key="5">
    <source>
        <dbReference type="ARBA" id="ARBA00022989"/>
    </source>
</evidence>
<keyword evidence="9" id="KW-0739">Sodium transport</keyword>
<feature type="compositionally biased region" description="Low complexity" evidence="10">
    <location>
        <begin position="682"/>
        <end position="691"/>
    </location>
</feature>
<dbReference type="GO" id="GO:0015385">
    <property type="term" value="F:sodium:proton antiporter activity"/>
    <property type="evidence" value="ECO:0007669"/>
    <property type="project" value="InterPro"/>
</dbReference>
<dbReference type="GO" id="GO:0098719">
    <property type="term" value="P:sodium ion import across plasma membrane"/>
    <property type="evidence" value="ECO:0007669"/>
    <property type="project" value="TreeGrafter"/>
</dbReference>
<feature type="transmembrane region" description="Helical" evidence="11">
    <location>
        <begin position="255"/>
        <end position="281"/>
    </location>
</feature>
<feature type="transmembrane region" description="Helical" evidence="11">
    <location>
        <begin position="302"/>
        <end position="326"/>
    </location>
</feature>
<evidence type="ECO:0000256" key="9">
    <source>
        <dbReference type="ARBA" id="ARBA00023201"/>
    </source>
</evidence>
<keyword evidence="3" id="KW-1003">Cell membrane</keyword>
<feature type="transmembrane region" description="Helical" evidence="11">
    <location>
        <begin position="129"/>
        <end position="147"/>
    </location>
</feature>
<dbReference type="GO" id="GO:0015386">
    <property type="term" value="F:potassium:proton antiporter activity"/>
    <property type="evidence" value="ECO:0007669"/>
    <property type="project" value="TreeGrafter"/>
</dbReference>
<feature type="transmembrane region" description="Helical" evidence="11">
    <location>
        <begin position="67"/>
        <end position="87"/>
    </location>
</feature>
<dbReference type="OrthoDB" id="441412at2759"/>
<organism evidence="13 14">
    <name type="scientific">Strigomonas culicis</name>
    <dbReference type="NCBI Taxonomy" id="28005"/>
    <lineage>
        <taxon>Eukaryota</taxon>
        <taxon>Discoba</taxon>
        <taxon>Euglenozoa</taxon>
        <taxon>Kinetoplastea</taxon>
        <taxon>Metakinetoplastina</taxon>
        <taxon>Trypanosomatida</taxon>
        <taxon>Trypanosomatidae</taxon>
        <taxon>Strigomonadinae</taxon>
        <taxon>Strigomonas</taxon>
    </lineage>
</organism>
<keyword evidence="5 11" id="KW-1133">Transmembrane helix</keyword>
<keyword evidence="8 11" id="KW-0472">Membrane</keyword>
<feature type="transmembrane region" description="Helical" evidence="11">
    <location>
        <begin position="229"/>
        <end position="249"/>
    </location>
</feature>
<feature type="region of interest" description="Disordered" evidence="10">
    <location>
        <begin position="603"/>
        <end position="698"/>
    </location>
</feature>
<dbReference type="GO" id="GO:0051453">
    <property type="term" value="P:regulation of intracellular pH"/>
    <property type="evidence" value="ECO:0007669"/>
    <property type="project" value="TreeGrafter"/>
</dbReference>
<protein>
    <submittedName>
        <fullName evidence="13">Na/H antiporter-like protein</fullName>
    </submittedName>
</protein>
<dbReference type="PANTHER" id="PTHR10110:SF86">
    <property type="entry name" value="SODIUM_HYDROGEN EXCHANGER 7"/>
    <property type="match status" value="1"/>
</dbReference>
<feature type="transmembrane region" description="Helical" evidence="11">
    <location>
        <begin position="380"/>
        <end position="401"/>
    </location>
</feature>
<dbReference type="Pfam" id="PF00999">
    <property type="entry name" value="Na_H_Exchanger"/>
    <property type="match status" value="1"/>
</dbReference>
<evidence type="ECO:0000256" key="10">
    <source>
        <dbReference type="SAM" id="MobiDB-lite"/>
    </source>
</evidence>
<feature type="transmembrane region" description="Helical" evidence="11">
    <location>
        <begin position="413"/>
        <end position="434"/>
    </location>
</feature>
<feature type="domain" description="Cation/H+ exchanger transmembrane" evidence="12">
    <location>
        <begin position="81"/>
        <end position="467"/>
    </location>
</feature>
<keyword evidence="2" id="KW-0813">Transport</keyword>
<accession>S9TPR2</accession>
<evidence type="ECO:0000256" key="2">
    <source>
        <dbReference type="ARBA" id="ARBA00022448"/>
    </source>
</evidence>
<dbReference type="Proteomes" id="UP000015354">
    <property type="component" value="Unassembled WGS sequence"/>
</dbReference>
<gene>
    <name evidence="13" type="ORF">STCU_09846</name>
</gene>
<evidence type="ECO:0000256" key="8">
    <source>
        <dbReference type="ARBA" id="ARBA00023136"/>
    </source>
</evidence>
<dbReference type="Gene3D" id="6.10.140.1330">
    <property type="match status" value="1"/>
</dbReference>
<dbReference type="PROSITE" id="PS51257">
    <property type="entry name" value="PROKAR_LIPOPROTEIN"/>
    <property type="match status" value="1"/>
</dbReference>
<keyword evidence="14" id="KW-1185">Reference proteome</keyword>
<keyword evidence="7" id="KW-0406">Ion transport</keyword>
<feature type="transmembrane region" description="Helical" evidence="11">
    <location>
        <begin position="94"/>
        <end position="114"/>
    </location>
</feature>
<evidence type="ECO:0000256" key="4">
    <source>
        <dbReference type="ARBA" id="ARBA00022692"/>
    </source>
</evidence>
<evidence type="ECO:0000313" key="13">
    <source>
        <dbReference type="EMBL" id="EPY18629.1"/>
    </source>
</evidence>
<feature type="transmembrane region" description="Helical" evidence="11">
    <location>
        <begin position="187"/>
        <end position="208"/>
    </location>
</feature>
<keyword evidence="4 11" id="KW-0812">Transmembrane</keyword>
<reference evidence="13 14" key="1">
    <citation type="journal article" date="2013" name="PLoS ONE">
        <title>Predicting the Proteins of Angomonas deanei, Strigomonas culicis and Their Respective Endosymbionts Reveals New Aspects of the Trypanosomatidae Family.</title>
        <authorList>
            <person name="Motta M.C."/>
            <person name="Martins A.C."/>
            <person name="de Souza S.S."/>
            <person name="Catta-Preta C.M."/>
            <person name="Silva R."/>
            <person name="Klein C.C."/>
            <person name="de Almeida L.G."/>
            <person name="de Lima Cunha O."/>
            <person name="Ciapina L.P."/>
            <person name="Brocchi M."/>
            <person name="Colabardini A.C."/>
            <person name="de Araujo Lima B."/>
            <person name="Machado C.R."/>
            <person name="de Almeida Soares C.M."/>
            <person name="Probst C.M."/>
            <person name="de Menezes C.B."/>
            <person name="Thompson C.E."/>
            <person name="Bartholomeu D.C."/>
            <person name="Gradia D.F."/>
            <person name="Pavoni D.P."/>
            <person name="Grisard E.C."/>
            <person name="Fantinatti-Garboggini F."/>
            <person name="Marchini F.K."/>
            <person name="Rodrigues-Luiz G.F."/>
            <person name="Wagner G."/>
            <person name="Goldman G.H."/>
            <person name="Fietto J.L."/>
            <person name="Elias M.C."/>
            <person name="Goldman M.H."/>
            <person name="Sagot M.F."/>
            <person name="Pereira M."/>
            <person name="Stoco P.H."/>
            <person name="de Mendonca-Neto R.P."/>
            <person name="Teixeira S.M."/>
            <person name="Maciel T.E."/>
            <person name="de Oliveira Mendes T.A."/>
            <person name="Urmenyi T.P."/>
            <person name="de Souza W."/>
            <person name="Schenkman S."/>
            <person name="de Vasconcelos A.T."/>
        </authorList>
    </citation>
    <scope>NUCLEOTIDE SEQUENCE [LARGE SCALE GENOMIC DNA]</scope>
</reference>
<dbReference type="EMBL" id="ATMH01009846">
    <property type="protein sequence ID" value="EPY18629.1"/>
    <property type="molecule type" value="Genomic_DNA"/>
</dbReference>
<sequence>MGPPCKWMVACRRVICPALWGVVAVVACGALPATATVTDRGGNSSVLAAAVSETTESTSSGEALTSLSLGILFLCMLIFLGGTFFMTLKDRIPLPYTVILFLYGILMGELALLVDKDVAKALGSIPPDLLFYIFLPVLIFEGSYAINIHALRRVLWQTVILATVGIVINTVLLALIVKLLFSTFSWYAALLLGSLLSATDPVAVVSLLKNLQVEKSITAIVDGEAVMNDGTAIIIFTLLLPAASVGYLADPAWLIVLQCIRLSVIPIFLGPVFGFLQSFWLRRAKEPLTRACITVSVTYVSYYIASTLIGTSGVLTLFFEGVFLSYYYPSMFPGIEGNLIYSTWEFLVHLGNTLLFSLVGIILVADVIPTLTINDVGLILGLYVTMIAARLVMLEALLPLLNLFPYKLDQKKVLLLVHAGLRGGVAATLALAVYQENLKEGITILKMTCGVVLLTLLVNATTAEHVVKFLRFNSRERFRFLRMQYAMSNLAHSQAAQLDRLKRDTKYRNANWRAVEKYLKVHMKNPFAGSIELPDEDERALNRVLTAAFKTSLWRQMDGQVISETIIIEIGRMLAKNMESGELFLVRDMQRYHKIFKGPPLFRRKKKRANPARNYLDAAPRRAEGKDDLAACGQPTADDTSTDTAREGRRSTPLPVRSSATATPLPMMPLSRPRTGGGGSSAGRRSPAAGTLDSACSSQLPEAHELEEMRRENANIGLSVTRFQNDHALSIPMDLVSPSVGEALLDLTPGPPEAAPDEGRTNQEAVEALTERLLPTWVMLAERFFCGKGYFTSAHRRAQENAFMTLLALAKCFSSLLKIKYKYTHNEQEARRIDHWLQRQLADVNTAIRFFYSNFPTATNNVASARAVISVVNALAETVEELHHEHGFGRHVTGVLEGLIDNVRSHIPQQWRSDTESKDEDLVLRAVATSALGRGLRDQEVQAIATMGLVRTFAEDDVITLPDNAFLIVVFGSLRAVHGPWTSIADHEATESFGDTVGLNSFLITPKMCEDRQRRWRVLSTEATALLISFNSIRPFLMERSLRSVRALWRAVAAEVLVPFLVDIFVQTEDGEEEYRKRLVEIVMEGRPLIGPEACSRFDWSSQLYLCFYLRGKDDTGLFGGHTPPSYISTFYSHELRWSDPMTVLYAVPVNISQTGYVPYHLQAASVTSAIPTADSSTVTIEVHRAAGVADEEMATVAASDGPLATPPAYNSSLLSVGSAESAAHRSAAGLSHVRSEATAADAAPTALSSATAILRYILEGSLAPDDEGEEEYLYYTDDVEAEDGMPLLSATRRGGVHRYPLTPASPRAAASPVGSAHAPPTTANMLDYIRYNEDTVSIFQRLSLFLTPMPYANGIFTAFAVFLERVCVVSLRYVRHPGDLMSRRHVRHTCQSVMEYLLSFGVELSLLKRAQRYVTSLATPAQKQQLWAALQQDRDSNMMDRDVFRPELHGVAGGEEDLAAWFEAQQFAFQQDIDACDAAFQERVVGWSRHFSTTHRFHLRRFIVEMHCFANKRFHRFQVMMTVMCRWHPALARVETVEELNQFVHQLSVAAQSRE</sequence>
<evidence type="ECO:0000256" key="3">
    <source>
        <dbReference type="ARBA" id="ARBA00022475"/>
    </source>
</evidence>
<dbReference type="GO" id="GO:0005886">
    <property type="term" value="C:plasma membrane"/>
    <property type="evidence" value="ECO:0007669"/>
    <property type="project" value="UniProtKB-SubCell"/>
</dbReference>
<dbReference type="PANTHER" id="PTHR10110">
    <property type="entry name" value="SODIUM/HYDROGEN EXCHANGER"/>
    <property type="match status" value="1"/>
</dbReference>
<name>S9TPR2_9TRYP</name>
<keyword evidence="6" id="KW-0915">Sodium</keyword>
<evidence type="ECO:0000256" key="7">
    <source>
        <dbReference type="ARBA" id="ARBA00023065"/>
    </source>
</evidence>
<feature type="transmembrane region" description="Helical" evidence="11">
    <location>
        <begin position="159"/>
        <end position="181"/>
    </location>
</feature>
<dbReference type="InterPro" id="IPR006153">
    <property type="entry name" value="Cation/H_exchanger_TM"/>
</dbReference>
<comment type="caution">
    <text evidence="13">The sequence shown here is derived from an EMBL/GenBank/DDBJ whole genome shotgun (WGS) entry which is preliminary data.</text>
</comment>